<dbReference type="Pfam" id="PF25247">
    <property type="entry name" value="LbH_GLGC"/>
    <property type="match status" value="1"/>
</dbReference>
<evidence type="ECO:0000313" key="13">
    <source>
        <dbReference type="EMBL" id="PKU77423.1"/>
    </source>
</evidence>
<dbReference type="PROSITE" id="PS00808">
    <property type="entry name" value="ADP_GLC_PYROPHOSPH_1"/>
    <property type="match status" value="1"/>
</dbReference>
<feature type="region of interest" description="Disordered" evidence="11">
    <location>
        <begin position="603"/>
        <end position="622"/>
    </location>
</feature>
<dbReference type="SUPFAM" id="SSF53448">
    <property type="entry name" value="Nucleotide-diphospho-sugar transferases"/>
    <property type="match status" value="2"/>
</dbReference>
<dbReference type="EMBL" id="KZ502510">
    <property type="protein sequence ID" value="PKU77423.1"/>
    <property type="molecule type" value="Genomic_DNA"/>
</dbReference>
<dbReference type="CDD" id="cd02508">
    <property type="entry name" value="ADP_Glucose_PP"/>
    <property type="match status" value="1"/>
</dbReference>
<comment type="similarity">
    <text evidence="3">Belongs to the bacterial/plant glucose-1-phosphate adenylyltransferase family.</text>
</comment>
<evidence type="ECO:0000313" key="14">
    <source>
        <dbReference type="Proteomes" id="UP000233837"/>
    </source>
</evidence>
<dbReference type="PANTHER" id="PTHR43523:SF12">
    <property type="entry name" value="GLUCOSE-1-PHOSPHATE ADENYLYLTRANSFERASE LARGE SUBUNIT 1, CHLOROPLASTIC-RELATED"/>
    <property type="match status" value="1"/>
</dbReference>
<protein>
    <recommendedName>
        <fullName evidence="4">glucose-1-phosphate adenylyltransferase</fullName>
        <ecNumber evidence="4">2.7.7.27</ecNumber>
    </recommendedName>
</protein>
<dbReference type="PROSITE" id="PS00810">
    <property type="entry name" value="ADP_GLC_PYROPHOSPH_3"/>
    <property type="match status" value="1"/>
</dbReference>
<gene>
    <name evidence="13" type="primary">ADG2</name>
    <name evidence="13" type="ORF">MA16_Dca023351</name>
</gene>
<evidence type="ECO:0000256" key="4">
    <source>
        <dbReference type="ARBA" id="ARBA00012460"/>
    </source>
</evidence>
<evidence type="ECO:0000256" key="9">
    <source>
        <dbReference type="ARBA" id="ARBA00022840"/>
    </source>
</evidence>
<dbReference type="Proteomes" id="UP000233837">
    <property type="component" value="Unassembled WGS sequence"/>
</dbReference>
<dbReference type="PANTHER" id="PTHR43523">
    <property type="entry name" value="GLUCOSE-1-PHOSPHATE ADENYLYLTRANSFERASE-RELATED"/>
    <property type="match status" value="1"/>
</dbReference>
<evidence type="ECO:0000256" key="7">
    <source>
        <dbReference type="ARBA" id="ARBA00022695"/>
    </source>
</evidence>
<feature type="domain" description="Nucleotidyl transferase" evidence="12">
    <location>
        <begin position="305"/>
        <end position="481"/>
    </location>
</feature>
<evidence type="ECO:0000259" key="12">
    <source>
        <dbReference type="Pfam" id="PF00483"/>
    </source>
</evidence>
<keyword evidence="6 13" id="KW-0808">Transferase</keyword>
<keyword evidence="8" id="KW-0547">Nucleotide-binding</keyword>
<feature type="domain" description="Nucleotidyl transferase" evidence="12">
    <location>
        <begin position="77"/>
        <end position="187"/>
    </location>
</feature>
<dbReference type="Pfam" id="PF00483">
    <property type="entry name" value="NTP_transferase"/>
    <property type="match status" value="2"/>
</dbReference>
<dbReference type="InterPro" id="IPR005836">
    <property type="entry name" value="ADP_Glu_pyroP_CS"/>
</dbReference>
<organism evidence="13 14">
    <name type="scientific">Dendrobium catenatum</name>
    <dbReference type="NCBI Taxonomy" id="906689"/>
    <lineage>
        <taxon>Eukaryota</taxon>
        <taxon>Viridiplantae</taxon>
        <taxon>Streptophyta</taxon>
        <taxon>Embryophyta</taxon>
        <taxon>Tracheophyta</taxon>
        <taxon>Spermatophyta</taxon>
        <taxon>Magnoliopsida</taxon>
        <taxon>Liliopsida</taxon>
        <taxon>Asparagales</taxon>
        <taxon>Orchidaceae</taxon>
        <taxon>Epidendroideae</taxon>
        <taxon>Malaxideae</taxon>
        <taxon>Dendrobiinae</taxon>
        <taxon>Dendrobium</taxon>
    </lineage>
</organism>
<keyword evidence="9" id="KW-0067">ATP-binding</keyword>
<proteinExistence type="inferred from homology"/>
<dbReference type="EC" id="2.7.7.27" evidence="4"/>
<keyword evidence="5" id="KW-0021">Allosteric enzyme</keyword>
<comment type="pathway">
    <text evidence="2">Glycan biosynthesis; starch biosynthesis.</text>
</comment>
<evidence type="ECO:0000256" key="5">
    <source>
        <dbReference type="ARBA" id="ARBA00022533"/>
    </source>
</evidence>
<evidence type="ECO:0000256" key="10">
    <source>
        <dbReference type="ARBA" id="ARBA00022922"/>
    </source>
</evidence>
<dbReference type="STRING" id="906689.A0A2I0WP38"/>
<comment type="catalytic activity">
    <reaction evidence="1">
        <text>alpha-D-glucose 1-phosphate + ATP + H(+) = ADP-alpha-D-glucose + diphosphate</text>
        <dbReference type="Rhea" id="RHEA:12120"/>
        <dbReference type="ChEBI" id="CHEBI:15378"/>
        <dbReference type="ChEBI" id="CHEBI:30616"/>
        <dbReference type="ChEBI" id="CHEBI:33019"/>
        <dbReference type="ChEBI" id="CHEBI:57498"/>
        <dbReference type="ChEBI" id="CHEBI:58601"/>
        <dbReference type="EC" id="2.7.7.27"/>
    </reaction>
</comment>
<reference evidence="13 14" key="2">
    <citation type="journal article" date="2017" name="Nature">
        <title>The Apostasia genome and the evolution of orchids.</title>
        <authorList>
            <person name="Zhang G.Q."/>
            <person name="Liu K.W."/>
            <person name="Li Z."/>
            <person name="Lohaus R."/>
            <person name="Hsiao Y.Y."/>
            <person name="Niu S.C."/>
            <person name="Wang J.Y."/>
            <person name="Lin Y.C."/>
            <person name="Xu Q."/>
            <person name="Chen L.J."/>
            <person name="Yoshida K."/>
            <person name="Fujiwara S."/>
            <person name="Wang Z.W."/>
            <person name="Zhang Y.Q."/>
            <person name="Mitsuda N."/>
            <person name="Wang M."/>
            <person name="Liu G.H."/>
            <person name="Pecoraro L."/>
            <person name="Huang H.X."/>
            <person name="Xiao X.J."/>
            <person name="Lin M."/>
            <person name="Wu X.Y."/>
            <person name="Wu W.L."/>
            <person name="Chen Y.Y."/>
            <person name="Chang S.B."/>
            <person name="Sakamoto S."/>
            <person name="Ohme-Takagi M."/>
            <person name="Yagi M."/>
            <person name="Zeng S.J."/>
            <person name="Shen C.Y."/>
            <person name="Yeh C.M."/>
            <person name="Luo Y.B."/>
            <person name="Tsai W.C."/>
            <person name="Van de Peer Y."/>
            <person name="Liu Z.J."/>
        </authorList>
    </citation>
    <scope>NUCLEOTIDE SEQUENCE [LARGE SCALE GENOMIC DNA]</scope>
    <source>
        <tissue evidence="13">The whole plant</tissue>
    </source>
</reference>
<dbReference type="GO" id="GO:0008878">
    <property type="term" value="F:glucose-1-phosphate adenylyltransferase activity"/>
    <property type="evidence" value="ECO:0007669"/>
    <property type="project" value="UniProtKB-EC"/>
</dbReference>
<dbReference type="GO" id="GO:0005524">
    <property type="term" value="F:ATP binding"/>
    <property type="evidence" value="ECO:0007669"/>
    <property type="project" value="UniProtKB-KW"/>
</dbReference>
<sequence>MGSREYNEGFVSRIDEIRVFESQRGPTQSATPTLPPVRPRVYSLIQKEDRNASGESIVLVQLRDLELERRDPRTVVAVILGGGAGTRLFPLTRQRAKPAVSIGGAYRLIDIPMSNCINSRINKVYILTQFNSASLNRHLSRAYNFSNGISFGDGFVEVLAATQTSGEAGKRWFQGTADAVRQFHWLFEIPALETAKNCGLELLYPSCSGRKCQEGVWLVPRRKKKIVPKFPSCIGLKSHYSKALVFNITLRLASICSIALVSFAWPILAVYIPSAHWLLSCFLNLLLLHSPSSLILDLVIDAKGKEIEDVLILSGDHLYRMDYMDFVQSHRQSGADITISCVPMDDSRASDFGLMKIDNKGRVIAFSEKPKGEDLKAMEVDTSVLGLSREQAKKNPYIASMGVYVFKKEILLNLLRWRFPTANDFGSEIIPASAKEQFVKIAWFLNVFNLSNMKMSAYLFNDYWEDIGTLKSFFEANLSLTRDIVDSIVSHGSFLSDCLIEHSIIGIRSRINSNVHLKDTVMLGADFYETEAEVAALLAEGRVPVGIGENTKIRRSDVGTDTFDLHRRIGDGRSSEKKRRSVFGEEATVGTFSIEEYATVARRRTRKSGKKKAQEQERAGIATNGIASDRVLTLR</sequence>
<evidence type="ECO:0000256" key="11">
    <source>
        <dbReference type="SAM" id="MobiDB-lite"/>
    </source>
</evidence>
<evidence type="ECO:0000256" key="6">
    <source>
        <dbReference type="ARBA" id="ARBA00022679"/>
    </source>
</evidence>
<reference evidence="13 14" key="1">
    <citation type="journal article" date="2016" name="Sci. Rep.">
        <title>The Dendrobium catenatum Lindl. genome sequence provides insights into polysaccharide synthase, floral development and adaptive evolution.</title>
        <authorList>
            <person name="Zhang G.Q."/>
            <person name="Xu Q."/>
            <person name="Bian C."/>
            <person name="Tsai W.C."/>
            <person name="Yeh C.M."/>
            <person name="Liu K.W."/>
            <person name="Yoshida K."/>
            <person name="Zhang L.S."/>
            <person name="Chang S.B."/>
            <person name="Chen F."/>
            <person name="Shi Y."/>
            <person name="Su Y.Y."/>
            <person name="Zhang Y.Q."/>
            <person name="Chen L.J."/>
            <person name="Yin Y."/>
            <person name="Lin M."/>
            <person name="Huang H."/>
            <person name="Deng H."/>
            <person name="Wang Z.W."/>
            <person name="Zhu S.L."/>
            <person name="Zhao X."/>
            <person name="Deng C."/>
            <person name="Niu S.C."/>
            <person name="Huang J."/>
            <person name="Wang M."/>
            <person name="Liu G.H."/>
            <person name="Yang H.J."/>
            <person name="Xiao X.J."/>
            <person name="Hsiao Y.Y."/>
            <person name="Wu W.L."/>
            <person name="Chen Y.Y."/>
            <person name="Mitsuda N."/>
            <person name="Ohme-Takagi M."/>
            <person name="Luo Y.B."/>
            <person name="Van de Peer Y."/>
            <person name="Liu Z.J."/>
        </authorList>
    </citation>
    <scope>NUCLEOTIDE SEQUENCE [LARGE SCALE GENOMIC DNA]</scope>
    <source>
        <tissue evidence="13">The whole plant</tissue>
    </source>
</reference>
<keyword evidence="14" id="KW-1185">Reference proteome</keyword>
<dbReference type="Gene3D" id="3.90.550.10">
    <property type="entry name" value="Spore Coat Polysaccharide Biosynthesis Protein SpsA, Chain A"/>
    <property type="match status" value="2"/>
</dbReference>
<dbReference type="SUPFAM" id="SSF51161">
    <property type="entry name" value="Trimeric LpxA-like enzymes"/>
    <property type="match status" value="1"/>
</dbReference>
<dbReference type="PROSITE" id="PS00809">
    <property type="entry name" value="ADP_GLC_PYROPHOSPH_2"/>
    <property type="match status" value="1"/>
</dbReference>
<dbReference type="Gene3D" id="2.160.10.10">
    <property type="entry name" value="Hexapeptide repeat proteins"/>
    <property type="match status" value="1"/>
</dbReference>
<dbReference type="InterPro" id="IPR005835">
    <property type="entry name" value="NTP_transferase_dom"/>
</dbReference>
<dbReference type="InterPro" id="IPR011831">
    <property type="entry name" value="ADP-Glc_PPase"/>
</dbReference>
<evidence type="ECO:0000256" key="8">
    <source>
        <dbReference type="ARBA" id="ARBA00022741"/>
    </source>
</evidence>
<keyword evidence="7 13" id="KW-0548">Nucleotidyltransferase</keyword>
<dbReference type="GO" id="GO:0005978">
    <property type="term" value="P:glycogen biosynthetic process"/>
    <property type="evidence" value="ECO:0007669"/>
    <property type="project" value="InterPro"/>
</dbReference>
<keyword evidence="10" id="KW-0750">Starch biosynthesis</keyword>
<dbReference type="InterPro" id="IPR011004">
    <property type="entry name" value="Trimer_LpxA-like_sf"/>
</dbReference>
<dbReference type="InterPro" id="IPR029044">
    <property type="entry name" value="Nucleotide-diphossugar_trans"/>
</dbReference>
<dbReference type="UniPathway" id="UPA00152"/>
<evidence type="ECO:0000256" key="3">
    <source>
        <dbReference type="ARBA" id="ARBA00010443"/>
    </source>
</evidence>
<name>A0A2I0WP38_9ASPA</name>
<evidence type="ECO:0000256" key="2">
    <source>
        <dbReference type="ARBA" id="ARBA00004727"/>
    </source>
</evidence>
<accession>A0A2I0WP38</accession>
<evidence type="ECO:0000256" key="1">
    <source>
        <dbReference type="ARBA" id="ARBA00000956"/>
    </source>
</evidence>
<dbReference type="AlphaFoldDB" id="A0A2I0WP38"/>
<dbReference type="GO" id="GO:0019252">
    <property type="term" value="P:starch biosynthetic process"/>
    <property type="evidence" value="ECO:0007669"/>
    <property type="project" value="UniProtKB-UniPathway"/>
</dbReference>